<feature type="compositionally biased region" description="Basic and acidic residues" evidence="1">
    <location>
        <begin position="11"/>
        <end position="22"/>
    </location>
</feature>
<dbReference type="EMBL" id="JBHTEC010000009">
    <property type="protein sequence ID" value="MFD0289548.1"/>
    <property type="molecule type" value="Genomic_DNA"/>
</dbReference>
<evidence type="ECO:0000256" key="1">
    <source>
        <dbReference type="SAM" id="MobiDB-lite"/>
    </source>
</evidence>
<evidence type="ECO:0000313" key="3">
    <source>
        <dbReference type="Proteomes" id="UP001596957"/>
    </source>
</evidence>
<feature type="region of interest" description="Disordered" evidence="1">
    <location>
        <begin position="1"/>
        <end position="22"/>
    </location>
</feature>
<reference evidence="3" key="1">
    <citation type="journal article" date="2019" name="Int. J. Syst. Evol. Microbiol.">
        <title>The Global Catalogue of Microorganisms (GCM) 10K type strain sequencing project: providing services to taxonomists for standard genome sequencing and annotation.</title>
        <authorList>
            <consortium name="The Broad Institute Genomics Platform"/>
            <consortium name="The Broad Institute Genome Sequencing Center for Infectious Disease"/>
            <person name="Wu L."/>
            <person name="Ma J."/>
        </authorList>
    </citation>
    <scope>NUCLEOTIDE SEQUENCE [LARGE SCALE GENOMIC DNA]</scope>
    <source>
        <strain evidence="3">CGMCC 4.7198</strain>
    </source>
</reference>
<gene>
    <name evidence="2" type="ORF">ACFQZP_49770</name>
</gene>
<dbReference type="Proteomes" id="UP001596957">
    <property type="component" value="Unassembled WGS sequence"/>
</dbReference>
<sequence>MPSPTASRSTGRAEETRKLDEPYRAAVTDGGKLVVHSGGDTPTQQYGTKAAFKVGSYAPRTPLDLADLVGPKRNSASDNRAAAVRRPPAGDFPTSPRSSGRPISAVIPAAPGMIGTVIPGATKEAARL</sequence>
<comment type="caution">
    <text evidence="2">The sequence shown here is derived from an EMBL/GenBank/DDBJ whole genome shotgun (WGS) entry which is preliminary data.</text>
</comment>
<keyword evidence="3" id="KW-1185">Reference proteome</keyword>
<accession>A0ABW2W216</accession>
<name>A0ABW2W216_9ACTN</name>
<dbReference type="RefSeq" id="WP_381263419.1">
    <property type="nucleotide sequence ID" value="NZ_JBHTBI010000077.1"/>
</dbReference>
<protein>
    <submittedName>
        <fullName evidence="2">Uncharacterized protein</fullName>
    </submittedName>
</protein>
<proteinExistence type="predicted"/>
<organism evidence="2 3">
    <name type="scientific">Streptomyces lutosisoli</name>
    <dbReference type="NCBI Taxonomy" id="2665721"/>
    <lineage>
        <taxon>Bacteria</taxon>
        <taxon>Bacillati</taxon>
        <taxon>Actinomycetota</taxon>
        <taxon>Actinomycetes</taxon>
        <taxon>Kitasatosporales</taxon>
        <taxon>Streptomycetaceae</taxon>
        <taxon>Streptomyces</taxon>
    </lineage>
</organism>
<feature type="compositionally biased region" description="Polar residues" evidence="1">
    <location>
        <begin position="1"/>
        <end position="10"/>
    </location>
</feature>
<feature type="region of interest" description="Disordered" evidence="1">
    <location>
        <begin position="65"/>
        <end position="104"/>
    </location>
</feature>
<evidence type="ECO:0000313" key="2">
    <source>
        <dbReference type="EMBL" id="MFD0289548.1"/>
    </source>
</evidence>